<evidence type="ECO:0000256" key="13">
    <source>
        <dbReference type="ARBA" id="ARBA00023134"/>
    </source>
</evidence>
<keyword evidence="12 14" id="KW-0067">ATP-binding</keyword>
<evidence type="ECO:0000256" key="7">
    <source>
        <dbReference type="ARBA" id="ARBA00007490"/>
    </source>
</evidence>
<evidence type="ECO:0000256" key="3">
    <source>
        <dbReference type="ARBA" id="ARBA00001522"/>
    </source>
</evidence>
<dbReference type="GO" id="GO:0005524">
    <property type="term" value="F:ATP binding"/>
    <property type="evidence" value="ECO:0007669"/>
    <property type="project" value="UniProtKB-UniRule"/>
</dbReference>
<keyword evidence="13 14" id="KW-0342">GTP-binding</keyword>
<feature type="active site" description="GMP-histidine intermediate" evidence="15">
    <location>
        <position position="56"/>
    </location>
</feature>
<comment type="catalytic activity">
    <reaction evidence="3">
        <text>adenosylcob(III)inamide + GTP = adenosylcob(III)inamide phosphate + GDP + H(+)</text>
        <dbReference type="Rhea" id="RHEA:15765"/>
        <dbReference type="ChEBI" id="CHEBI:2480"/>
        <dbReference type="ChEBI" id="CHEBI:15378"/>
        <dbReference type="ChEBI" id="CHEBI:37565"/>
        <dbReference type="ChEBI" id="CHEBI:58189"/>
        <dbReference type="ChEBI" id="CHEBI:58502"/>
        <dbReference type="EC" id="2.7.1.156"/>
    </reaction>
</comment>
<keyword evidence="17" id="KW-0548">Nucleotidyltransferase</keyword>
<evidence type="ECO:0000256" key="6">
    <source>
        <dbReference type="ARBA" id="ARBA00005159"/>
    </source>
</evidence>
<keyword evidence="18" id="KW-1185">Reference proteome</keyword>
<proteinExistence type="inferred from homology"/>
<dbReference type="InterPro" id="IPR027417">
    <property type="entry name" value="P-loop_NTPase"/>
</dbReference>
<evidence type="ECO:0000256" key="5">
    <source>
        <dbReference type="ARBA" id="ARBA00004692"/>
    </source>
</evidence>
<dbReference type="EMBL" id="JADFUA010000002">
    <property type="protein sequence ID" value="MBE9608864.1"/>
    <property type="molecule type" value="Genomic_DNA"/>
</dbReference>
<evidence type="ECO:0000313" key="18">
    <source>
        <dbReference type="Proteomes" id="UP000604481"/>
    </source>
</evidence>
<comment type="similarity">
    <text evidence="7 14">Belongs to the CobU/CobP family.</text>
</comment>
<comment type="pathway">
    <text evidence="5 14">Cofactor biosynthesis; adenosylcobalamin biosynthesis; adenosylcobalamin from cob(II)yrinate a,c-diamide: step 6/7.</text>
</comment>
<comment type="function">
    <text evidence="4 14">Catalyzes ATP-dependent phosphorylation of adenosylcobinamide and addition of GMP to adenosylcobinamide phosphate.</text>
</comment>
<dbReference type="GO" id="GO:0043752">
    <property type="term" value="F:adenosylcobinamide kinase activity"/>
    <property type="evidence" value="ECO:0007669"/>
    <property type="project" value="UniProtKB-EC"/>
</dbReference>
<evidence type="ECO:0000256" key="4">
    <source>
        <dbReference type="ARBA" id="ARBA00003889"/>
    </source>
</evidence>
<dbReference type="NCBIfam" id="NF004469">
    <property type="entry name" value="PRK05800.1"/>
    <property type="match status" value="1"/>
</dbReference>
<comment type="caution">
    <text evidence="17">The sequence shown here is derived from an EMBL/GenBank/DDBJ whole genome shotgun (WGS) entry which is preliminary data.</text>
</comment>
<dbReference type="Gene3D" id="3.40.50.300">
    <property type="entry name" value="P-loop containing nucleotide triphosphate hydrolases"/>
    <property type="match status" value="1"/>
</dbReference>
<evidence type="ECO:0000256" key="15">
    <source>
        <dbReference type="PIRSR" id="PIRSR006135-1"/>
    </source>
</evidence>
<gene>
    <name evidence="17" type="primary">cobU</name>
    <name evidence="17" type="ORF">INR99_05830</name>
</gene>
<dbReference type="Pfam" id="PF02283">
    <property type="entry name" value="CobU"/>
    <property type="match status" value="1"/>
</dbReference>
<protein>
    <recommendedName>
        <fullName evidence="14">Bifunctional adenosylcobalamin biosynthesis protein</fullName>
        <ecNumber evidence="14">2.7.1.156</ecNumber>
        <ecNumber evidence="14">2.7.7.62</ecNumber>
    </recommendedName>
</protein>
<comment type="catalytic activity">
    <reaction evidence="2 14">
        <text>adenosylcob(III)inamide phosphate + GTP + H(+) = adenosylcob(III)inamide-GDP + diphosphate</text>
        <dbReference type="Rhea" id="RHEA:22712"/>
        <dbReference type="ChEBI" id="CHEBI:15378"/>
        <dbReference type="ChEBI" id="CHEBI:33019"/>
        <dbReference type="ChEBI" id="CHEBI:37565"/>
        <dbReference type="ChEBI" id="CHEBI:58502"/>
        <dbReference type="ChEBI" id="CHEBI:60487"/>
        <dbReference type="EC" id="2.7.7.62"/>
    </reaction>
</comment>
<dbReference type="InterPro" id="IPR003203">
    <property type="entry name" value="CobU/CobP"/>
</dbReference>
<accession>A0A8J7FMC4</accession>
<dbReference type="Proteomes" id="UP000604481">
    <property type="component" value="Unassembled WGS sequence"/>
</dbReference>
<evidence type="ECO:0000256" key="16">
    <source>
        <dbReference type="PIRSR" id="PIRSR006135-2"/>
    </source>
</evidence>
<evidence type="ECO:0000256" key="10">
    <source>
        <dbReference type="ARBA" id="ARBA00022741"/>
    </source>
</evidence>
<reference evidence="17 18" key="1">
    <citation type="submission" date="2020-10" db="EMBL/GenBank/DDBJ databases">
        <title>The genome sequence of Chitinilyticum litopenaei 4Y14.</title>
        <authorList>
            <person name="Liu Y."/>
        </authorList>
    </citation>
    <scope>NUCLEOTIDE SEQUENCE [LARGE SCALE GENOMIC DNA]</scope>
    <source>
        <strain evidence="17 18">4Y14</strain>
    </source>
</reference>
<dbReference type="GO" id="GO:0009236">
    <property type="term" value="P:cobalamin biosynthetic process"/>
    <property type="evidence" value="ECO:0007669"/>
    <property type="project" value="UniProtKB-UniRule"/>
</dbReference>
<dbReference type="PANTHER" id="PTHR34848">
    <property type="match status" value="1"/>
</dbReference>
<keyword evidence="11 14" id="KW-0418">Kinase</keyword>
<dbReference type="AlphaFoldDB" id="A0A8J7FMC4"/>
<keyword evidence="8 14" id="KW-0169">Cobalamin biosynthesis</keyword>
<evidence type="ECO:0000256" key="14">
    <source>
        <dbReference type="PIRNR" id="PIRNR006135"/>
    </source>
</evidence>
<dbReference type="GO" id="GO:0008820">
    <property type="term" value="F:cobinamide phosphate guanylyltransferase activity"/>
    <property type="evidence" value="ECO:0007669"/>
    <property type="project" value="UniProtKB-UniRule"/>
</dbReference>
<dbReference type="SUPFAM" id="SSF52540">
    <property type="entry name" value="P-loop containing nucleoside triphosphate hydrolases"/>
    <property type="match status" value="1"/>
</dbReference>
<evidence type="ECO:0000256" key="9">
    <source>
        <dbReference type="ARBA" id="ARBA00022679"/>
    </source>
</evidence>
<feature type="binding site" evidence="16">
    <location>
        <begin position="15"/>
        <end position="22"/>
    </location>
    <ligand>
        <name>GTP</name>
        <dbReference type="ChEBI" id="CHEBI:37565"/>
    </ligand>
</feature>
<dbReference type="UniPathway" id="UPA00148">
    <property type="reaction ID" value="UER00236"/>
</dbReference>
<evidence type="ECO:0000256" key="1">
    <source>
        <dbReference type="ARBA" id="ARBA00000312"/>
    </source>
</evidence>
<feature type="binding site" evidence="16">
    <location>
        <begin position="40"/>
        <end position="42"/>
    </location>
    <ligand>
        <name>GTP</name>
        <dbReference type="ChEBI" id="CHEBI:37565"/>
    </ligand>
</feature>
<evidence type="ECO:0000256" key="2">
    <source>
        <dbReference type="ARBA" id="ARBA00000711"/>
    </source>
</evidence>
<feature type="binding site" evidence="16">
    <location>
        <position position="90"/>
    </location>
    <ligand>
        <name>GTP</name>
        <dbReference type="ChEBI" id="CHEBI:37565"/>
    </ligand>
</feature>
<dbReference type="EC" id="2.7.7.62" evidence="14"/>
<dbReference type="EC" id="2.7.1.156" evidence="14"/>
<sequence>MSFFPAPASVELVLGGARSGKSSYALACALRHDRDVCWIATAQAWDEEMASRIRRHQSERPAHWHTIEAPLALAEAIRTAAVTSSLIVVDCLTLWLSNCLLDNDKLCLAREQDALAEVLASHAGRLLLVSNEVGSGIVPDNALARQFRDAAGHLHQRLAQLVPDVTILQAGLPFPLKRAGQACWQ</sequence>
<evidence type="ECO:0000256" key="8">
    <source>
        <dbReference type="ARBA" id="ARBA00022573"/>
    </source>
</evidence>
<dbReference type="PANTHER" id="PTHR34848:SF1">
    <property type="entry name" value="BIFUNCTIONAL ADENOSYLCOBALAMIN BIOSYNTHESIS PROTEIN COBU"/>
    <property type="match status" value="1"/>
</dbReference>
<comment type="catalytic activity">
    <reaction evidence="1 14">
        <text>adenosylcob(III)inamide + ATP = adenosylcob(III)inamide phosphate + ADP + H(+)</text>
        <dbReference type="Rhea" id="RHEA:15769"/>
        <dbReference type="ChEBI" id="CHEBI:2480"/>
        <dbReference type="ChEBI" id="CHEBI:15378"/>
        <dbReference type="ChEBI" id="CHEBI:30616"/>
        <dbReference type="ChEBI" id="CHEBI:58502"/>
        <dbReference type="ChEBI" id="CHEBI:456216"/>
        <dbReference type="EC" id="2.7.1.156"/>
    </reaction>
</comment>
<dbReference type="PIRSF" id="PIRSF006135">
    <property type="entry name" value="CobU"/>
    <property type="match status" value="1"/>
</dbReference>
<keyword evidence="10 14" id="KW-0547">Nucleotide-binding</keyword>
<evidence type="ECO:0000313" key="17">
    <source>
        <dbReference type="EMBL" id="MBE9608864.1"/>
    </source>
</evidence>
<evidence type="ECO:0000256" key="12">
    <source>
        <dbReference type="ARBA" id="ARBA00022840"/>
    </source>
</evidence>
<feature type="binding site" evidence="16">
    <location>
        <position position="68"/>
    </location>
    <ligand>
        <name>GTP</name>
        <dbReference type="ChEBI" id="CHEBI:37565"/>
    </ligand>
</feature>
<keyword evidence="9 14" id="KW-0808">Transferase</keyword>
<name>A0A8J7FMC4_9NEIS</name>
<dbReference type="RefSeq" id="WP_194115382.1">
    <property type="nucleotide sequence ID" value="NZ_JADFUA010000002.1"/>
</dbReference>
<dbReference type="CDD" id="cd00544">
    <property type="entry name" value="CobU"/>
    <property type="match status" value="1"/>
</dbReference>
<organism evidence="17 18">
    <name type="scientific">Chitinilyticum piscinae</name>
    <dbReference type="NCBI Taxonomy" id="2866724"/>
    <lineage>
        <taxon>Bacteria</taxon>
        <taxon>Pseudomonadati</taxon>
        <taxon>Pseudomonadota</taxon>
        <taxon>Betaproteobacteria</taxon>
        <taxon>Neisseriales</taxon>
        <taxon>Chitinibacteraceae</taxon>
        <taxon>Chitinilyticum</taxon>
    </lineage>
</organism>
<comment type="pathway">
    <text evidence="6 14">Cofactor biosynthesis; adenosylcobalamin biosynthesis; adenosylcobalamin from cob(II)yrinate a,c-diamide: step 5/7.</text>
</comment>
<evidence type="ECO:0000256" key="11">
    <source>
        <dbReference type="ARBA" id="ARBA00022777"/>
    </source>
</evidence>
<dbReference type="GO" id="GO:0005525">
    <property type="term" value="F:GTP binding"/>
    <property type="evidence" value="ECO:0007669"/>
    <property type="project" value="UniProtKB-UniRule"/>
</dbReference>